<keyword evidence="5 7" id="KW-1133">Transmembrane helix</keyword>
<comment type="similarity">
    <text evidence="7">Belongs to the binding-protein-dependent transport system permease family.</text>
</comment>
<evidence type="ECO:0000256" key="1">
    <source>
        <dbReference type="ARBA" id="ARBA00004651"/>
    </source>
</evidence>
<keyword evidence="3" id="KW-1003">Cell membrane</keyword>
<feature type="transmembrane region" description="Helical" evidence="7">
    <location>
        <begin position="283"/>
        <end position="306"/>
    </location>
</feature>
<feature type="transmembrane region" description="Helical" evidence="7">
    <location>
        <begin position="558"/>
        <end position="576"/>
    </location>
</feature>
<dbReference type="EMBL" id="JBGLYH010000024">
    <property type="protein sequence ID" value="MEZ7197061.1"/>
    <property type="molecule type" value="Genomic_DNA"/>
</dbReference>
<evidence type="ECO:0000256" key="7">
    <source>
        <dbReference type="RuleBase" id="RU363032"/>
    </source>
</evidence>
<feature type="transmembrane region" description="Helical" evidence="7">
    <location>
        <begin position="387"/>
        <end position="407"/>
    </location>
</feature>
<dbReference type="PROSITE" id="PS50928">
    <property type="entry name" value="ABC_TM1"/>
    <property type="match status" value="2"/>
</dbReference>
<gene>
    <name evidence="9" type="ORF">AB6M95_09905</name>
</gene>
<feature type="transmembrane region" description="Helical" evidence="7">
    <location>
        <begin position="532"/>
        <end position="552"/>
    </location>
</feature>
<feature type="transmembrane region" description="Helical" evidence="7">
    <location>
        <begin position="498"/>
        <end position="520"/>
    </location>
</feature>
<dbReference type="PANTHER" id="PTHR30183:SF7">
    <property type="entry name" value="FERRIC TRANSPORT SYSTEM PERMEASE PROTEIN FBPB 1-RELATED"/>
    <property type="match status" value="1"/>
</dbReference>
<evidence type="ECO:0000259" key="8">
    <source>
        <dbReference type="PROSITE" id="PS50928"/>
    </source>
</evidence>
<feature type="transmembrane region" description="Helical" evidence="7">
    <location>
        <begin position="54"/>
        <end position="76"/>
    </location>
</feature>
<keyword evidence="2 7" id="KW-0813">Transport</keyword>
<dbReference type="Gene3D" id="1.10.3720.10">
    <property type="entry name" value="MetI-like"/>
    <property type="match status" value="2"/>
</dbReference>
<organism evidence="9 10">
    <name type="scientific">Pseudodesulfovibrio karagichevae</name>
    <dbReference type="NCBI Taxonomy" id="3239305"/>
    <lineage>
        <taxon>Bacteria</taxon>
        <taxon>Pseudomonadati</taxon>
        <taxon>Thermodesulfobacteriota</taxon>
        <taxon>Desulfovibrionia</taxon>
        <taxon>Desulfovibrionales</taxon>
        <taxon>Desulfovibrionaceae</taxon>
    </lineage>
</organism>
<evidence type="ECO:0000256" key="4">
    <source>
        <dbReference type="ARBA" id="ARBA00022692"/>
    </source>
</evidence>
<keyword evidence="10" id="KW-1185">Reference proteome</keyword>
<protein>
    <submittedName>
        <fullName evidence="9">ABC transporter permease</fullName>
    </submittedName>
</protein>
<sequence>MKKHTAPGEVGPWVILSWVAVALLAYWLLPWVALDYGLTDSTWEEIVEALGWKYSSLTLAVPAYLCLIAPFAFARLSPRGRGWFLTTAAGVGIAAILYAFIDTHTSIGLGAGVVVMSLATLGAIGLSELGFQRGDTFIAGAVIFVILMVAAFIFFPVWEIFNRLIFDEAGHIDLLQFFKIATVHGIGRVIWNTLRLAFSVGAATTLFGLLFALYAVRATTRLRYLIRVFYILPIITPPFVVGMSLILLFGRAGMINDALMYLIGPHGVFTPENAAWFFERSGYIYGFTGILVAQVLSLTPISYMVISGMLTSINPAMEEASLTMRADRWQTLKNVTLPLLRPAIANAFLLGMISSAADFGNPLVLGGEYDVLSTEIYFSIAGSQLDFTKAAALGLILLLLSLTVFLIQKKWVGKRSYVTVTGVETSGNVTPLPRGLQKALTGFIGFWLVLVGVLYVSIFLGGFVRQWGADYTLTMKHHAELWLNGFSSGAWPSFFHSVTYSVIAAPLTTLLGILIAFILTRRTFPGRAVIDFGTVLIFAIPGTVIGVAYILAYNTPPIELTGTAAILIITMAIRAMPVGIRGGMSALSQISTNLEEASLLQRAGSFRTLRSVLLPLLKSTIVSSMAYSFIRAMTTVSAVIFLATAGTDVATTYILSRVESGETGVAVAYGSVLILTMLIFTLLVQAFTGRSKTDRQVETTRG</sequence>
<feature type="transmembrane region" description="Helical" evidence="7">
    <location>
        <begin position="138"/>
        <end position="158"/>
    </location>
</feature>
<evidence type="ECO:0000256" key="2">
    <source>
        <dbReference type="ARBA" id="ARBA00022448"/>
    </source>
</evidence>
<feature type="domain" description="ABC transmembrane type-1" evidence="8">
    <location>
        <begin position="494"/>
        <end position="684"/>
    </location>
</feature>
<keyword evidence="4 7" id="KW-0812">Transmembrane</keyword>
<dbReference type="InterPro" id="IPR000515">
    <property type="entry name" value="MetI-like"/>
</dbReference>
<reference evidence="9 10" key="1">
    <citation type="submission" date="2024-08" db="EMBL/GenBank/DDBJ databases">
        <title>Sulfate-reducing bacteria isolated from formation water of the oil field in Kazakhstan and description of Pseudodesulfovibrio sp.</title>
        <authorList>
            <person name="Bidzhieva S.K."/>
            <person name="Tourova T.P."/>
            <person name="Grouzdev D.S."/>
            <person name="Beletsky A.V."/>
            <person name="Sokolova D.S."/>
            <person name="Samigullina S.R."/>
            <person name="Poltaraus A.B."/>
            <person name="Avtukh A.N."/>
            <person name="Tereshina V.M."/>
            <person name="Zhaparov N.S."/>
            <person name="Mardanov A.V."/>
            <person name="Nazina T.N."/>
        </authorList>
    </citation>
    <scope>NUCLEOTIDE SEQUENCE [LARGE SCALE GENOMIC DNA]</scope>
    <source>
        <strain evidence="9 10">9FUS</strain>
    </source>
</reference>
<dbReference type="InterPro" id="IPR035906">
    <property type="entry name" value="MetI-like_sf"/>
</dbReference>
<feature type="transmembrane region" description="Helical" evidence="7">
    <location>
        <begin position="12"/>
        <end position="34"/>
    </location>
</feature>
<comment type="caution">
    <text evidence="9">The sequence shown here is derived from an EMBL/GenBank/DDBJ whole genome shotgun (WGS) entry which is preliminary data.</text>
</comment>
<feature type="transmembrane region" description="Helical" evidence="7">
    <location>
        <begin position="443"/>
        <end position="464"/>
    </location>
</feature>
<feature type="domain" description="ABC transmembrane type-1" evidence="8">
    <location>
        <begin position="190"/>
        <end position="408"/>
    </location>
</feature>
<dbReference type="RefSeq" id="WP_371386579.1">
    <property type="nucleotide sequence ID" value="NZ_JBGLYH010000024.1"/>
</dbReference>
<feature type="transmembrane region" description="Helical" evidence="7">
    <location>
        <begin position="339"/>
        <end position="357"/>
    </location>
</feature>
<keyword evidence="6 7" id="KW-0472">Membrane</keyword>
<proteinExistence type="inferred from homology"/>
<dbReference type="CDD" id="cd06261">
    <property type="entry name" value="TM_PBP2"/>
    <property type="match status" value="2"/>
</dbReference>
<name>A0ABV4K280_9BACT</name>
<dbReference type="PANTHER" id="PTHR30183">
    <property type="entry name" value="MOLYBDENUM TRANSPORT SYSTEM PERMEASE PROTEIN MODB"/>
    <property type="match status" value="1"/>
</dbReference>
<feature type="transmembrane region" description="Helical" evidence="7">
    <location>
        <begin position="107"/>
        <end position="126"/>
    </location>
</feature>
<dbReference type="SUPFAM" id="SSF161098">
    <property type="entry name" value="MetI-like"/>
    <property type="match status" value="2"/>
</dbReference>
<feature type="transmembrane region" description="Helical" evidence="7">
    <location>
        <begin position="636"/>
        <end position="655"/>
    </location>
</feature>
<evidence type="ECO:0000256" key="6">
    <source>
        <dbReference type="ARBA" id="ARBA00023136"/>
    </source>
</evidence>
<feature type="transmembrane region" description="Helical" evidence="7">
    <location>
        <begin position="667"/>
        <end position="687"/>
    </location>
</feature>
<feature type="transmembrane region" description="Helical" evidence="7">
    <location>
        <begin position="196"/>
        <end position="216"/>
    </location>
</feature>
<evidence type="ECO:0000256" key="5">
    <source>
        <dbReference type="ARBA" id="ARBA00022989"/>
    </source>
</evidence>
<feature type="transmembrane region" description="Helical" evidence="7">
    <location>
        <begin position="83"/>
        <end position="101"/>
    </location>
</feature>
<dbReference type="Proteomes" id="UP001568698">
    <property type="component" value="Unassembled WGS sequence"/>
</dbReference>
<dbReference type="Pfam" id="PF00528">
    <property type="entry name" value="BPD_transp_1"/>
    <property type="match status" value="2"/>
</dbReference>
<evidence type="ECO:0000313" key="10">
    <source>
        <dbReference type="Proteomes" id="UP001568698"/>
    </source>
</evidence>
<evidence type="ECO:0000256" key="3">
    <source>
        <dbReference type="ARBA" id="ARBA00022475"/>
    </source>
</evidence>
<comment type="subcellular location">
    <subcellularLocation>
        <location evidence="1 7">Cell membrane</location>
        <topology evidence="1 7">Multi-pass membrane protein</topology>
    </subcellularLocation>
</comment>
<evidence type="ECO:0000313" key="9">
    <source>
        <dbReference type="EMBL" id="MEZ7197061.1"/>
    </source>
</evidence>
<accession>A0ABV4K280</accession>
<feature type="transmembrane region" description="Helical" evidence="7">
    <location>
        <begin position="228"/>
        <end position="250"/>
    </location>
</feature>